<evidence type="ECO:0000259" key="8">
    <source>
        <dbReference type="PROSITE" id="PS50928"/>
    </source>
</evidence>
<dbReference type="InterPro" id="IPR035906">
    <property type="entry name" value="MetI-like_sf"/>
</dbReference>
<dbReference type="GO" id="GO:0055085">
    <property type="term" value="P:transmembrane transport"/>
    <property type="evidence" value="ECO:0007669"/>
    <property type="project" value="InterPro"/>
</dbReference>
<keyword evidence="2 7" id="KW-0813">Transport</keyword>
<dbReference type="AlphaFoldDB" id="A0A926HP04"/>
<feature type="transmembrane region" description="Helical" evidence="7">
    <location>
        <begin position="247"/>
        <end position="265"/>
    </location>
</feature>
<organism evidence="9 10">
    <name type="scientific">Yeguia hominis</name>
    <dbReference type="NCBI Taxonomy" id="2763662"/>
    <lineage>
        <taxon>Bacteria</taxon>
        <taxon>Bacillati</taxon>
        <taxon>Bacillota</taxon>
        <taxon>Clostridia</taxon>
        <taxon>Eubacteriales</taxon>
        <taxon>Yeguiaceae</taxon>
        <taxon>Yeguia</taxon>
    </lineage>
</organism>
<dbReference type="EMBL" id="JACRSN010000022">
    <property type="protein sequence ID" value="MBC8534752.1"/>
    <property type="molecule type" value="Genomic_DNA"/>
</dbReference>
<keyword evidence="3" id="KW-1003">Cell membrane</keyword>
<proteinExistence type="inferred from homology"/>
<evidence type="ECO:0000256" key="7">
    <source>
        <dbReference type="RuleBase" id="RU363032"/>
    </source>
</evidence>
<dbReference type="Pfam" id="PF00528">
    <property type="entry name" value="BPD_transp_1"/>
    <property type="match status" value="1"/>
</dbReference>
<reference evidence="9" key="1">
    <citation type="submission" date="2020-08" db="EMBL/GenBank/DDBJ databases">
        <title>Genome public.</title>
        <authorList>
            <person name="Liu C."/>
            <person name="Sun Q."/>
        </authorList>
    </citation>
    <scope>NUCLEOTIDE SEQUENCE</scope>
    <source>
        <strain evidence="9">NSJ-40</strain>
    </source>
</reference>
<protein>
    <submittedName>
        <fullName evidence="9">Carbohydrate ABC transporter permease</fullName>
    </submittedName>
</protein>
<evidence type="ECO:0000313" key="9">
    <source>
        <dbReference type="EMBL" id="MBC8534752.1"/>
    </source>
</evidence>
<comment type="similarity">
    <text evidence="7">Belongs to the binding-protein-dependent transport system permease family.</text>
</comment>
<keyword evidence="5 7" id="KW-1133">Transmembrane helix</keyword>
<gene>
    <name evidence="9" type="ORF">IAG03_12300</name>
</gene>
<evidence type="ECO:0000313" key="10">
    <source>
        <dbReference type="Proteomes" id="UP000651482"/>
    </source>
</evidence>
<feature type="transmembrane region" description="Helical" evidence="7">
    <location>
        <begin position="12"/>
        <end position="36"/>
    </location>
</feature>
<dbReference type="RefSeq" id="WP_249320336.1">
    <property type="nucleotide sequence ID" value="NZ_JACRSN010000022.1"/>
</dbReference>
<dbReference type="Gene3D" id="1.10.3720.10">
    <property type="entry name" value="MetI-like"/>
    <property type="match status" value="1"/>
</dbReference>
<dbReference type="CDD" id="cd06261">
    <property type="entry name" value="TM_PBP2"/>
    <property type="match status" value="1"/>
</dbReference>
<feature type="domain" description="ABC transmembrane type-1" evidence="8">
    <location>
        <begin position="74"/>
        <end position="265"/>
    </location>
</feature>
<evidence type="ECO:0000256" key="2">
    <source>
        <dbReference type="ARBA" id="ARBA00022448"/>
    </source>
</evidence>
<sequence length="280" mass="31870">MDKNLVGKYGVGRWFLFLLLIILLIVSFFPLVWMFFGAFKTNNEIYQTPLAFPKSYDFSVFPEAWKKASFGIALYNSFFIAIITVVAILIFSSMAAYAFAMMQFRFKNVLYLVVLAGQMISAQIILIPLFSLFKGMSLLNNRWSAIFAYTAIGIPLSVLLLRNSFQEVPKDIYESAKIDGCNSFRFYLQFMLPLSKPGISTVIIYQALFAWNEYIFALTFLNSNDVKTIPLSLTVFVGRYASDWPKIFSILTLSVLPLMILYLILQKYFIRGLTAGAVKG</sequence>
<dbReference type="SUPFAM" id="SSF161098">
    <property type="entry name" value="MetI-like"/>
    <property type="match status" value="1"/>
</dbReference>
<dbReference type="PANTHER" id="PTHR43744">
    <property type="entry name" value="ABC TRANSPORTER PERMEASE PROTEIN MG189-RELATED-RELATED"/>
    <property type="match status" value="1"/>
</dbReference>
<evidence type="ECO:0000256" key="5">
    <source>
        <dbReference type="ARBA" id="ARBA00022989"/>
    </source>
</evidence>
<keyword evidence="6 7" id="KW-0472">Membrane</keyword>
<feature type="transmembrane region" description="Helical" evidence="7">
    <location>
        <begin position="145"/>
        <end position="165"/>
    </location>
</feature>
<dbReference type="PANTHER" id="PTHR43744:SF8">
    <property type="entry name" value="SN-GLYCEROL-3-PHOSPHATE TRANSPORT SYSTEM PERMEASE PROTEIN UGPE"/>
    <property type="match status" value="1"/>
</dbReference>
<dbReference type="GO" id="GO:0005886">
    <property type="term" value="C:plasma membrane"/>
    <property type="evidence" value="ECO:0007669"/>
    <property type="project" value="UniProtKB-SubCell"/>
</dbReference>
<comment type="subcellular location">
    <subcellularLocation>
        <location evidence="1 7">Cell membrane</location>
        <topology evidence="1 7">Multi-pass membrane protein</topology>
    </subcellularLocation>
</comment>
<feature type="transmembrane region" description="Helical" evidence="7">
    <location>
        <begin position="109"/>
        <end position="133"/>
    </location>
</feature>
<keyword evidence="10" id="KW-1185">Reference proteome</keyword>
<feature type="transmembrane region" description="Helical" evidence="7">
    <location>
        <begin position="72"/>
        <end position="97"/>
    </location>
</feature>
<evidence type="ECO:0000256" key="6">
    <source>
        <dbReference type="ARBA" id="ARBA00023136"/>
    </source>
</evidence>
<evidence type="ECO:0000256" key="1">
    <source>
        <dbReference type="ARBA" id="ARBA00004651"/>
    </source>
</evidence>
<feature type="transmembrane region" description="Helical" evidence="7">
    <location>
        <begin position="186"/>
        <end position="211"/>
    </location>
</feature>
<comment type="caution">
    <text evidence="9">The sequence shown here is derived from an EMBL/GenBank/DDBJ whole genome shotgun (WGS) entry which is preliminary data.</text>
</comment>
<keyword evidence="4 7" id="KW-0812">Transmembrane</keyword>
<dbReference type="InterPro" id="IPR000515">
    <property type="entry name" value="MetI-like"/>
</dbReference>
<dbReference type="PROSITE" id="PS50928">
    <property type="entry name" value="ABC_TM1"/>
    <property type="match status" value="1"/>
</dbReference>
<evidence type="ECO:0000256" key="4">
    <source>
        <dbReference type="ARBA" id="ARBA00022692"/>
    </source>
</evidence>
<evidence type="ECO:0000256" key="3">
    <source>
        <dbReference type="ARBA" id="ARBA00022475"/>
    </source>
</evidence>
<dbReference type="Proteomes" id="UP000651482">
    <property type="component" value="Unassembled WGS sequence"/>
</dbReference>
<accession>A0A926HP04</accession>
<name>A0A926HP04_9FIRM</name>